<evidence type="ECO:0000256" key="19">
    <source>
        <dbReference type="SAM" id="Coils"/>
    </source>
</evidence>
<dbReference type="Pfam" id="PF07714">
    <property type="entry name" value="PK_Tyr_Ser-Thr"/>
    <property type="match status" value="1"/>
</dbReference>
<protein>
    <recommendedName>
        <fullName evidence="4">dual-specificity kinase</fullName>
        <ecNumber evidence="4">2.7.12.1</ecNumber>
    </recommendedName>
</protein>
<keyword evidence="8" id="KW-0479">Metal-binding</keyword>
<feature type="compositionally biased region" description="Polar residues" evidence="20">
    <location>
        <begin position="707"/>
        <end position="720"/>
    </location>
</feature>
<comment type="cofactor">
    <cofactor evidence="2">
        <name>Mg(2+)</name>
        <dbReference type="ChEBI" id="CHEBI:18420"/>
    </cofactor>
</comment>
<dbReference type="STRING" id="28377.ENSACAP00000014904"/>
<keyword evidence="5" id="KW-0723">Serine/threonine-protein kinase</keyword>
<gene>
    <name evidence="22" type="primary">TESK2</name>
</gene>
<evidence type="ECO:0000256" key="10">
    <source>
        <dbReference type="ARBA" id="ARBA00022777"/>
    </source>
</evidence>
<evidence type="ECO:0000313" key="23">
    <source>
        <dbReference type="Proteomes" id="UP000001646"/>
    </source>
</evidence>
<dbReference type="Bgee" id="ENSACAG00000015178">
    <property type="expression patterns" value="Expressed in testis and 13 other cell types or tissues"/>
</dbReference>
<dbReference type="FunFam" id="3.30.200.20:FF:000134">
    <property type="entry name" value="Dual specificity testis-specific protein kinase 2"/>
    <property type="match status" value="1"/>
</dbReference>
<dbReference type="InterPro" id="IPR001245">
    <property type="entry name" value="Ser-Thr/Tyr_kinase_cat_dom"/>
</dbReference>
<dbReference type="GO" id="GO:0046872">
    <property type="term" value="F:metal ion binding"/>
    <property type="evidence" value="ECO:0007669"/>
    <property type="project" value="UniProtKB-KW"/>
</dbReference>
<dbReference type="PANTHER" id="PTHR46485">
    <property type="entry name" value="LIM DOMAIN KINASE 1"/>
    <property type="match status" value="1"/>
</dbReference>
<evidence type="ECO:0000256" key="12">
    <source>
        <dbReference type="ARBA" id="ARBA00022842"/>
    </source>
</evidence>
<evidence type="ECO:0000256" key="15">
    <source>
        <dbReference type="ARBA" id="ARBA00049003"/>
    </source>
</evidence>
<dbReference type="GeneTree" id="ENSGT00940000158765"/>
<proteinExistence type="inferred from homology"/>
<evidence type="ECO:0000259" key="21">
    <source>
        <dbReference type="PROSITE" id="PS50011"/>
    </source>
</evidence>
<dbReference type="PROSITE" id="PS00109">
    <property type="entry name" value="PROTEIN_KINASE_TYR"/>
    <property type="match status" value="1"/>
</dbReference>
<keyword evidence="13" id="KW-0829">Tyrosine-protein kinase</keyword>
<keyword evidence="6" id="KW-0597">Phosphoprotein</keyword>
<dbReference type="SUPFAM" id="SSF56112">
    <property type="entry name" value="Protein kinase-like (PK-like)"/>
    <property type="match status" value="1"/>
</dbReference>
<sequence length="732" mass="82429">MLRFLGGGGCSESDETKENSSTIYALFLVSNQREEKRIEHLGCERSTPFQRSHTVCKMDRSKRNSIAGFPPRLERLEDFDGGGSDGTVSQMGRVWTSSYKALISAFSRLTRLDDFSCEKIGSGFFSEVFKVRHKVSDQVMALKMNTLSSNRANMLKEVQLMNRLSHPNILKFMGVCVHQGQLHALTEYINCGNLEQLLDGNQHLPWTVRVKLALDIALGLCYLHFKGIFHRDLTSKNCLIKHDESGYSAIVGDFGLAEKIPDFSEKLPVVGSPYWMAPEVLRDEPYNEKADVFSYGIILCEIIARIQADPDFLPRTENFGLDYDAFQHMVGDCPPNFLQLAFNCCNMDPKLRPSFADIVKALEEILSNLKSEEDERERKLLMLDNTERKPISVSKGLLERGQGFKRLSSLDDKIPPKSPRPRRNIWLSRSQSDIFSRKPCRKINVQDPYYTPSKGANRKVNPFNSREDLKGGKIKFFDMPSKSVISLVFDLHSPEAGTYLKMSQPQFRPSYSIDWQESSFLPGRRSRSLPVSPEFVHKGYSTFGDLSATVSRCDPSQLGAEVRQKLLSSNKYGVSEIPPFQAKHHRQVSSFLQEEEMDCSDGLQPQEENGFCPLKTSLEEPELRQTMGHILQDAQNADGPLVQDLDCSEDRSSEMFMSCATSEDMEVEDETQRNMPSTKLESSKLLFSANSSPQPGRVSSLFEAVDSDTSNLVSLPSSNAPAPVNEQSKCDI</sequence>
<feature type="region of interest" description="Disordered" evidence="20">
    <location>
        <begin position="663"/>
        <end position="732"/>
    </location>
</feature>
<dbReference type="InterPro" id="IPR011009">
    <property type="entry name" value="Kinase-like_dom_sf"/>
</dbReference>
<evidence type="ECO:0000256" key="16">
    <source>
        <dbReference type="ARBA" id="ARBA00049308"/>
    </source>
</evidence>
<comment type="similarity">
    <text evidence="3">Belongs to the protein kinase superfamily. TKL Ser/Thr protein kinase family.</text>
</comment>
<evidence type="ECO:0000256" key="11">
    <source>
        <dbReference type="ARBA" id="ARBA00022840"/>
    </source>
</evidence>
<keyword evidence="23" id="KW-1185">Reference proteome</keyword>
<keyword evidence="9 18" id="KW-0547">Nucleotide-binding</keyword>
<dbReference type="GO" id="GO:0005524">
    <property type="term" value="F:ATP binding"/>
    <property type="evidence" value="ECO:0007669"/>
    <property type="project" value="UniProtKB-UniRule"/>
</dbReference>
<evidence type="ECO:0000256" key="18">
    <source>
        <dbReference type="PROSITE-ProRule" id="PRU10141"/>
    </source>
</evidence>
<dbReference type="PANTHER" id="PTHR46485:SF6">
    <property type="entry name" value="DUAL SPECIFICITY TESTIS-SPECIFIC PROTEIN KINASE 2"/>
    <property type="match status" value="1"/>
</dbReference>
<keyword evidence="7" id="KW-0808">Transferase</keyword>
<dbReference type="FunFam" id="1.10.510.10:FF:000202">
    <property type="entry name" value="Dual specificity testis-specific protein kinase 2"/>
    <property type="match status" value="1"/>
</dbReference>
<dbReference type="PRINTS" id="PR00109">
    <property type="entry name" value="TYRKINASE"/>
</dbReference>
<dbReference type="HOGENOM" id="CLU_018577_1_0_1"/>
<dbReference type="Gene3D" id="1.10.510.10">
    <property type="entry name" value="Transferase(Phosphotransferase) domain 1"/>
    <property type="match status" value="1"/>
</dbReference>
<dbReference type="eggNOG" id="ENOG502QTCP">
    <property type="taxonomic scope" value="Eukaryota"/>
</dbReference>
<evidence type="ECO:0000256" key="6">
    <source>
        <dbReference type="ARBA" id="ARBA00022553"/>
    </source>
</evidence>
<reference evidence="22" key="2">
    <citation type="submission" date="2025-08" db="UniProtKB">
        <authorList>
            <consortium name="Ensembl"/>
        </authorList>
    </citation>
    <scope>IDENTIFICATION</scope>
</reference>
<evidence type="ECO:0000256" key="20">
    <source>
        <dbReference type="SAM" id="MobiDB-lite"/>
    </source>
</evidence>
<keyword evidence="11 18" id="KW-0067">ATP-binding</keyword>
<keyword evidence="19" id="KW-0175">Coiled coil</keyword>
<dbReference type="CDD" id="cd14155">
    <property type="entry name" value="PKc_TESK"/>
    <property type="match status" value="1"/>
</dbReference>
<name>G1KQS2_ANOCA</name>
<evidence type="ECO:0000256" key="2">
    <source>
        <dbReference type="ARBA" id="ARBA00001946"/>
    </source>
</evidence>
<dbReference type="InterPro" id="IPR050940">
    <property type="entry name" value="Actin_reg-Ser/Thr_kinase"/>
</dbReference>
<dbReference type="GO" id="GO:0004713">
    <property type="term" value="F:protein tyrosine kinase activity"/>
    <property type="evidence" value="ECO:0007669"/>
    <property type="project" value="UniProtKB-KW"/>
</dbReference>
<reference evidence="22 23" key="1">
    <citation type="submission" date="2009-12" db="EMBL/GenBank/DDBJ databases">
        <title>The Genome Sequence of Anolis carolinensis (Green Anole Lizard).</title>
        <authorList>
            <consortium name="The Genome Sequencing Platform"/>
            <person name="Di Palma F."/>
            <person name="Alfoldi J."/>
            <person name="Heiman D."/>
            <person name="Young S."/>
            <person name="Grabherr M."/>
            <person name="Johnson J."/>
            <person name="Lander E.S."/>
            <person name="Lindblad-Toh K."/>
        </authorList>
    </citation>
    <scope>NUCLEOTIDE SEQUENCE [LARGE SCALE GENOMIC DNA]</scope>
    <source>
        <strain evidence="22 23">JBL SC #1</strain>
    </source>
</reference>
<evidence type="ECO:0000313" key="22">
    <source>
        <dbReference type="Ensembl" id="ENSACAP00000014904.4"/>
    </source>
</evidence>
<evidence type="ECO:0000256" key="4">
    <source>
        <dbReference type="ARBA" id="ARBA00013203"/>
    </source>
</evidence>
<dbReference type="PROSITE" id="PS50011">
    <property type="entry name" value="PROTEIN_KINASE_DOM"/>
    <property type="match status" value="1"/>
</dbReference>
<dbReference type="GO" id="GO:0030036">
    <property type="term" value="P:actin cytoskeleton organization"/>
    <property type="evidence" value="ECO:0000318"/>
    <property type="project" value="GO_Central"/>
</dbReference>
<dbReference type="InParanoid" id="G1KQS2"/>
<dbReference type="Gene3D" id="3.30.200.20">
    <property type="entry name" value="Phosphorylase Kinase, domain 1"/>
    <property type="match status" value="1"/>
</dbReference>
<evidence type="ECO:0000256" key="3">
    <source>
        <dbReference type="ARBA" id="ARBA00005843"/>
    </source>
</evidence>
<comment type="catalytic activity">
    <reaction evidence="16">
        <text>L-threonyl-[protein] + ATP = O-phospho-L-threonyl-[protein] + ADP + H(+)</text>
        <dbReference type="Rhea" id="RHEA:46608"/>
        <dbReference type="Rhea" id="RHEA-COMP:11060"/>
        <dbReference type="Rhea" id="RHEA-COMP:11605"/>
        <dbReference type="ChEBI" id="CHEBI:15378"/>
        <dbReference type="ChEBI" id="CHEBI:30013"/>
        <dbReference type="ChEBI" id="CHEBI:30616"/>
        <dbReference type="ChEBI" id="CHEBI:61977"/>
        <dbReference type="ChEBI" id="CHEBI:456216"/>
        <dbReference type="EC" id="2.7.12.1"/>
    </reaction>
</comment>
<comment type="catalytic activity">
    <reaction evidence="17">
        <text>L-tyrosyl-[protein] + ATP = O-phospho-L-tyrosyl-[protein] + ADP + H(+)</text>
        <dbReference type="Rhea" id="RHEA:10596"/>
        <dbReference type="Rhea" id="RHEA-COMP:10136"/>
        <dbReference type="Rhea" id="RHEA-COMP:20101"/>
        <dbReference type="ChEBI" id="CHEBI:15378"/>
        <dbReference type="ChEBI" id="CHEBI:30616"/>
        <dbReference type="ChEBI" id="CHEBI:46858"/>
        <dbReference type="ChEBI" id="CHEBI:61978"/>
        <dbReference type="ChEBI" id="CHEBI:456216"/>
        <dbReference type="EC" id="2.7.12.1"/>
    </reaction>
</comment>
<dbReference type="GO" id="GO:0004712">
    <property type="term" value="F:protein serine/threonine/tyrosine kinase activity"/>
    <property type="evidence" value="ECO:0007669"/>
    <property type="project" value="UniProtKB-EC"/>
</dbReference>
<keyword evidence="10" id="KW-0418">Kinase</keyword>
<evidence type="ECO:0000256" key="13">
    <source>
        <dbReference type="ARBA" id="ARBA00023137"/>
    </source>
</evidence>
<accession>G1KQS2</accession>
<evidence type="ECO:0000256" key="14">
    <source>
        <dbReference type="ARBA" id="ARBA00023211"/>
    </source>
</evidence>
<comment type="cofactor">
    <cofactor evidence="1">
        <name>Mn(2+)</name>
        <dbReference type="ChEBI" id="CHEBI:29035"/>
    </cofactor>
</comment>
<dbReference type="GO" id="GO:0016604">
    <property type="term" value="C:nuclear body"/>
    <property type="evidence" value="ECO:0007669"/>
    <property type="project" value="Ensembl"/>
</dbReference>
<organism evidence="22 23">
    <name type="scientific">Anolis carolinensis</name>
    <name type="common">Green anole</name>
    <name type="synonym">American chameleon</name>
    <dbReference type="NCBI Taxonomy" id="28377"/>
    <lineage>
        <taxon>Eukaryota</taxon>
        <taxon>Metazoa</taxon>
        <taxon>Chordata</taxon>
        <taxon>Craniata</taxon>
        <taxon>Vertebrata</taxon>
        <taxon>Euteleostomi</taxon>
        <taxon>Lepidosauria</taxon>
        <taxon>Squamata</taxon>
        <taxon>Bifurcata</taxon>
        <taxon>Unidentata</taxon>
        <taxon>Episquamata</taxon>
        <taxon>Toxicofera</taxon>
        <taxon>Iguania</taxon>
        <taxon>Dactyloidae</taxon>
        <taxon>Anolis</taxon>
    </lineage>
</organism>
<feature type="coiled-coil region" evidence="19">
    <location>
        <begin position="359"/>
        <end position="389"/>
    </location>
</feature>
<reference evidence="22" key="3">
    <citation type="submission" date="2025-09" db="UniProtKB">
        <authorList>
            <consortium name="Ensembl"/>
        </authorList>
    </citation>
    <scope>IDENTIFICATION</scope>
</reference>
<evidence type="ECO:0000256" key="9">
    <source>
        <dbReference type="ARBA" id="ARBA00022741"/>
    </source>
</evidence>
<evidence type="ECO:0000256" key="8">
    <source>
        <dbReference type="ARBA" id="ARBA00022723"/>
    </source>
</evidence>
<evidence type="ECO:0000256" key="5">
    <source>
        <dbReference type="ARBA" id="ARBA00022527"/>
    </source>
</evidence>
<evidence type="ECO:0000256" key="1">
    <source>
        <dbReference type="ARBA" id="ARBA00001936"/>
    </source>
</evidence>
<dbReference type="InterPro" id="IPR000719">
    <property type="entry name" value="Prot_kinase_dom"/>
</dbReference>
<keyword evidence="14" id="KW-0464">Manganese</keyword>
<dbReference type="Proteomes" id="UP000001646">
    <property type="component" value="Chromosome 4"/>
</dbReference>
<evidence type="ECO:0000256" key="17">
    <source>
        <dbReference type="ARBA" id="ARBA00051680"/>
    </source>
</evidence>
<dbReference type="PROSITE" id="PS00107">
    <property type="entry name" value="PROTEIN_KINASE_ATP"/>
    <property type="match status" value="1"/>
</dbReference>
<comment type="catalytic activity">
    <reaction evidence="15">
        <text>L-seryl-[protein] + ATP = O-phospho-L-seryl-[protein] + ADP + H(+)</text>
        <dbReference type="Rhea" id="RHEA:17989"/>
        <dbReference type="Rhea" id="RHEA-COMP:9863"/>
        <dbReference type="Rhea" id="RHEA-COMP:11604"/>
        <dbReference type="ChEBI" id="CHEBI:15378"/>
        <dbReference type="ChEBI" id="CHEBI:29999"/>
        <dbReference type="ChEBI" id="CHEBI:30616"/>
        <dbReference type="ChEBI" id="CHEBI:83421"/>
        <dbReference type="ChEBI" id="CHEBI:456216"/>
        <dbReference type="EC" id="2.7.12.1"/>
    </reaction>
</comment>
<dbReference type="AlphaFoldDB" id="G1KQS2"/>
<dbReference type="GO" id="GO:0005634">
    <property type="term" value="C:nucleus"/>
    <property type="evidence" value="ECO:0000318"/>
    <property type="project" value="GO_Central"/>
</dbReference>
<evidence type="ECO:0000256" key="7">
    <source>
        <dbReference type="ARBA" id="ARBA00022679"/>
    </source>
</evidence>
<dbReference type="GO" id="GO:0004674">
    <property type="term" value="F:protein serine/threonine kinase activity"/>
    <property type="evidence" value="ECO:0000318"/>
    <property type="project" value="GO_Central"/>
</dbReference>
<keyword evidence="12" id="KW-0460">Magnesium</keyword>
<dbReference type="Ensembl" id="ENSACAT00000015207.4">
    <property type="protein sequence ID" value="ENSACAP00000014904.4"/>
    <property type="gene ID" value="ENSACAG00000015178.4"/>
</dbReference>
<feature type="domain" description="Protein kinase" evidence="21">
    <location>
        <begin position="114"/>
        <end position="366"/>
    </location>
</feature>
<feature type="binding site" evidence="18">
    <location>
        <position position="143"/>
    </location>
    <ligand>
        <name>ATP</name>
        <dbReference type="ChEBI" id="CHEBI:30616"/>
    </ligand>
</feature>
<dbReference type="EC" id="2.7.12.1" evidence="4"/>
<dbReference type="InterPro" id="IPR017441">
    <property type="entry name" value="Protein_kinase_ATP_BS"/>
</dbReference>
<dbReference type="InterPro" id="IPR008266">
    <property type="entry name" value="Tyr_kinase_AS"/>
</dbReference>
<dbReference type="GO" id="GO:0005737">
    <property type="term" value="C:cytoplasm"/>
    <property type="evidence" value="ECO:0000318"/>
    <property type="project" value="GO_Central"/>
</dbReference>